<dbReference type="Proteomes" id="UP001049176">
    <property type="component" value="Chromosome 1"/>
</dbReference>
<dbReference type="OrthoDB" id="3033641at2759"/>
<keyword evidence="3" id="KW-1185">Reference proteome</keyword>
<dbReference type="Pfam" id="PF20231">
    <property type="entry name" value="DUF6589"/>
    <property type="match status" value="1"/>
</dbReference>
<dbReference type="AlphaFoldDB" id="A0A9P7V0M7"/>
<dbReference type="RefSeq" id="XP_043014593.1">
    <property type="nucleotide sequence ID" value="XM_043145894.1"/>
</dbReference>
<reference evidence="2" key="1">
    <citation type="journal article" date="2021" name="Genome Biol. Evol.">
        <title>The assembled and annotated genome of the fairy-ring fungus Marasmius oreades.</title>
        <authorList>
            <person name="Hiltunen M."/>
            <person name="Ament-Velasquez S.L."/>
            <person name="Johannesson H."/>
        </authorList>
    </citation>
    <scope>NUCLEOTIDE SEQUENCE</scope>
    <source>
        <strain evidence="2">03SP1</strain>
    </source>
</reference>
<evidence type="ECO:0000313" key="2">
    <source>
        <dbReference type="EMBL" id="KAG7098123.1"/>
    </source>
</evidence>
<feature type="domain" description="DUF6589" evidence="1">
    <location>
        <begin position="4"/>
        <end position="104"/>
    </location>
</feature>
<dbReference type="EMBL" id="CM032181">
    <property type="protein sequence ID" value="KAG7098123.1"/>
    <property type="molecule type" value="Genomic_DNA"/>
</dbReference>
<comment type="caution">
    <text evidence="2">The sequence shown here is derived from an EMBL/GenBank/DDBJ whole genome shotgun (WGS) entry which is preliminary data.</text>
</comment>
<dbReference type="KEGG" id="more:E1B28_000095"/>
<dbReference type="GeneID" id="66069171"/>
<name>A0A9P7V0M7_9AGAR</name>
<gene>
    <name evidence="2" type="ORF">E1B28_000095</name>
</gene>
<proteinExistence type="predicted"/>
<accession>A0A9P7V0M7</accession>
<organism evidence="2 3">
    <name type="scientific">Marasmius oreades</name>
    <name type="common">fairy-ring Marasmius</name>
    <dbReference type="NCBI Taxonomy" id="181124"/>
    <lineage>
        <taxon>Eukaryota</taxon>
        <taxon>Fungi</taxon>
        <taxon>Dikarya</taxon>
        <taxon>Basidiomycota</taxon>
        <taxon>Agaricomycotina</taxon>
        <taxon>Agaricomycetes</taxon>
        <taxon>Agaricomycetidae</taxon>
        <taxon>Agaricales</taxon>
        <taxon>Marasmiineae</taxon>
        <taxon>Marasmiaceae</taxon>
        <taxon>Marasmius</taxon>
    </lineage>
</organism>
<dbReference type="InterPro" id="IPR046496">
    <property type="entry name" value="DUF6589"/>
</dbReference>
<evidence type="ECO:0000313" key="3">
    <source>
        <dbReference type="Proteomes" id="UP001049176"/>
    </source>
</evidence>
<protein>
    <recommendedName>
        <fullName evidence="1">DUF6589 domain-containing protein</fullName>
    </recommendedName>
</protein>
<sequence length="107" mass="13050">MEYSWWIEAAYTVSEGDIRRAFEVMKMFMFAGSNNNNYWDLLLEMWCLFEYESSQELKDAIWNNWLVNLTSELGKWIPVNLMQEHYNWWLEEHVEKSGMLFDDPFLC</sequence>
<evidence type="ECO:0000259" key="1">
    <source>
        <dbReference type="Pfam" id="PF20231"/>
    </source>
</evidence>